<dbReference type="OrthoDB" id="3176171at2759"/>
<feature type="binding site" evidence="6">
    <location>
        <begin position="236"/>
        <end position="243"/>
    </location>
    <ligand>
        <name>ATP</name>
        <dbReference type="ChEBI" id="CHEBI:30616"/>
    </ligand>
</feature>
<dbReference type="PROSITE" id="PS00411">
    <property type="entry name" value="KINESIN_MOTOR_1"/>
    <property type="match status" value="1"/>
</dbReference>
<reference evidence="11 12" key="1">
    <citation type="journal article" date="2016" name="Proc. Natl. Acad. Sci. U.S.A.">
        <title>Comparative genomics of biotechnologically important yeasts.</title>
        <authorList>
            <person name="Riley R."/>
            <person name="Haridas S."/>
            <person name="Wolfe K.H."/>
            <person name="Lopes M.R."/>
            <person name="Hittinger C.T."/>
            <person name="Goeker M."/>
            <person name="Salamov A.A."/>
            <person name="Wisecaver J.H."/>
            <person name="Long T.M."/>
            <person name="Calvey C.H."/>
            <person name="Aerts A.L."/>
            <person name="Barry K.W."/>
            <person name="Choi C."/>
            <person name="Clum A."/>
            <person name="Coughlan A.Y."/>
            <person name="Deshpande S."/>
            <person name="Douglass A.P."/>
            <person name="Hanson S.J."/>
            <person name="Klenk H.-P."/>
            <person name="LaButti K.M."/>
            <person name="Lapidus A."/>
            <person name="Lindquist E.A."/>
            <person name="Lipzen A.M."/>
            <person name="Meier-Kolthoff J.P."/>
            <person name="Ohm R.A."/>
            <person name="Otillar R.P."/>
            <person name="Pangilinan J.L."/>
            <person name="Peng Y."/>
            <person name="Rokas A."/>
            <person name="Rosa C.A."/>
            <person name="Scheuner C."/>
            <person name="Sibirny A.A."/>
            <person name="Slot J.C."/>
            <person name="Stielow J.B."/>
            <person name="Sun H."/>
            <person name="Kurtzman C.P."/>
            <person name="Blackwell M."/>
            <person name="Grigoriev I.V."/>
            <person name="Jeffries T.W."/>
        </authorList>
    </citation>
    <scope>NUCLEOTIDE SEQUENCE [LARGE SCALE GENOMIC DNA]</scope>
    <source>
        <strain evidence="11 12">NRRL Y-2026</strain>
    </source>
</reference>
<dbReference type="InterPro" id="IPR027417">
    <property type="entry name" value="P-loop_NTPase"/>
</dbReference>
<organism evidence="11 12">
    <name type="scientific">Pichia membranifaciens NRRL Y-2026</name>
    <dbReference type="NCBI Taxonomy" id="763406"/>
    <lineage>
        <taxon>Eukaryota</taxon>
        <taxon>Fungi</taxon>
        <taxon>Dikarya</taxon>
        <taxon>Ascomycota</taxon>
        <taxon>Saccharomycotina</taxon>
        <taxon>Pichiomycetes</taxon>
        <taxon>Pichiales</taxon>
        <taxon>Pichiaceae</taxon>
        <taxon>Pichia</taxon>
    </lineage>
</organism>
<dbReference type="GO" id="GO:0007018">
    <property type="term" value="P:microtubule-based movement"/>
    <property type="evidence" value="ECO:0007669"/>
    <property type="project" value="InterPro"/>
</dbReference>
<dbReference type="Pfam" id="PF00225">
    <property type="entry name" value="Kinesin"/>
    <property type="match status" value="1"/>
</dbReference>
<evidence type="ECO:0000256" key="4">
    <source>
        <dbReference type="ARBA" id="ARBA00023054"/>
    </source>
</evidence>
<evidence type="ECO:0000256" key="2">
    <source>
        <dbReference type="ARBA" id="ARBA00022741"/>
    </source>
</evidence>
<dbReference type="GeneID" id="30179834"/>
<dbReference type="PANTHER" id="PTHR47968:SF36">
    <property type="entry name" value="KINESIN HEAVY CHAIN ISOFORM X1"/>
    <property type="match status" value="1"/>
</dbReference>
<evidence type="ECO:0000256" key="3">
    <source>
        <dbReference type="ARBA" id="ARBA00022840"/>
    </source>
</evidence>
<dbReference type="GO" id="GO:0003777">
    <property type="term" value="F:microtubule motor activity"/>
    <property type="evidence" value="ECO:0007669"/>
    <property type="project" value="InterPro"/>
</dbReference>
<dbReference type="RefSeq" id="XP_019018821.1">
    <property type="nucleotide sequence ID" value="XM_019163147.1"/>
</dbReference>
<protein>
    <recommendedName>
        <fullName evidence="7">Kinesin-like protein</fullName>
    </recommendedName>
</protein>
<proteinExistence type="inferred from homology"/>
<evidence type="ECO:0000256" key="1">
    <source>
        <dbReference type="ARBA" id="ARBA00022701"/>
    </source>
</evidence>
<feature type="compositionally biased region" description="Low complexity" evidence="9">
    <location>
        <begin position="69"/>
        <end position="85"/>
    </location>
</feature>
<comment type="similarity">
    <text evidence="6 7">Belongs to the TRAFAC class myosin-kinesin ATPase superfamily. Kinesin family.</text>
</comment>
<dbReference type="AlphaFoldDB" id="A0A1E3NPR6"/>
<dbReference type="Gene3D" id="3.40.850.10">
    <property type="entry name" value="Kinesin motor domain"/>
    <property type="match status" value="1"/>
</dbReference>
<keyword evidence="12" id="KW-1185">Reference proteome</keyword>
<dbReference type="Proteomes" id="UP000094455">
    <property type="component" value="Unassembled WGS sequence"/>
</dbReference>
<evidence type="ECO:0000313" key="12">
    <source>
        <dbReference type="Proteomes" id="UP000094455"/>
    </source>
</evidence>
<dbReference type="EMBL" id="KV454002">
    <property type="protein sequence ID" value="ODQ47708.1"/>
    <property type="molecule type" value="Genomic_DNA"/>
</dbReference>
<feature type="compositionally biased region" description="Polar residues" evidence="9">
    <location>
        <begin position="137"/>
        <end position="153"/>
    </location>
</feature>
<keyword evidence="3 6" id="KW-0067">ATP-binding</keyword>
<gene>
    <name evidence="11" type="ORF">PICMEDRAFT_50592</name>
</gene>
<dbReference type="PROSITE" id="PS50067">
    <property type="entry name" value="KINESIN_MOTOR_2"/>
    <property type="match status" value="1"/>
</dbReference>
<dbReference type="PRINTS" id="PR00380">
    <property type="entry name" value="KINESINHEAVY"/>
</dbReference>
<evidence type="ECO:0000256" key="8">
    <source>
        <dbReference type="SAM" id="Coils"/>
    </source>
</evidence>
<dbReference type="GO" id="GO:0008017">
    <property type="term" value="F:microtubule binding"/>
    <property type="evidence" value="ECO:0007669"/>
    <property type="project" value="InterPro"/>
</dbReference>
<keyword evidence="2 6" id="KW-0547">Nucleotide-binding</keyword>
<dbReference type="GO" id="GO:0005874">
    <property type="term" value="C:microtubule"/>
    <property type="evidence" value="ECO:0007669"/>
    <property type="project" value="UniProtKB-KW"/>
</dbReference>
<keyword evidence="5 6" id="KW-0505">Motor protein</keyword>
<feature type="coiled-coil region" evidence="8">
    <location>
        <begin position="480"/>
        <end position="514"/>
    </location>
</feature>
<feature type="coiled-coil region" evidence="8">
    <location>
        <begin position="603"/>
        <end position="637"/>
    </location>
</feature>
<feature type="compositionally biased region" description="Polar residues" evidence="9">
    <location>
        <begin position="86"/>
        <end position="105"/>
    </location>
</feature>
<dbReference type="InterPro" id="IPR019821">
    <property type="entry name" value="Kinesin_motor_CS"/>
</dbReference>
<feature type="coiled-coil region" evidence="8">
    <location>
        <begin position="661"/>
        <end position="699"/>
    </location>
</feature>
<accession>A0A1E3NPR6</accession>
<feature type="domain" description="Kinesin motor" evidence="10">
    <location>
        <begin position="157"/>
        <end position="474"/>
    </location>
</feature>
<keyword evidence="1 7" id="KW-0493">Microtubule</keyword>
<dbReference type="SUPFAM" id="SSF52540">
    <property type="entry name" value="P-loop containing nucleoside triphosphate hydrolases"/>
    <property type="match status" value="1"/>
</dbReference>
<dbReference type="InterPro" id="IPR027640">
    <property type="entry name" value="Kinesin-like_fam"/>
</dbReference>
<dbReference type="SMART" id="SM00129">
    <property type="entry name" value="KISc"/>
    <property type="match status" value="1"/>
</dbReference>
<sequence length="705" mass="78580">MQTPTRNTSHYRNASGNNVAALRPSSTHNQRSVSERLTLQKDAHKPPVPNNNNAYPYTTSNSTLNPLPRAGSRTASRAASRVLSRGNSAFPTPSGLNSISSCTPQRRTSLSRSTSRSSSSIGTSSVSSSRIPSNTIYSDSPLSLSTLENNSQRKSSRIRVTVRPCPLTAEQNGRNMPTPWNIDCASSQIEHPDLGFFQYDHVFATQDDNQCVFDVVGSPVIQQCLDGYNGTIFAYGMTGSGKTYSMRGVVRNSVSLLFDNCTKKKINYMTCSILEIYNEKLNDLLAEDNKNTRFPNLSSDLRIVDDDKFGISVRGLREVRVTSTDQLLALIDQGELLRCTDSTDYNYRSSRSHFIIMLKLFMEDNEGTEIVSSLNFCDLAGSERATSHTDRRKEGGYINKSLLALGTVITKLSENVGSSANVHVPYRDSKLTRILQPSLSGGSMVSILCTIQLGLNVIGETTNTLRFGFRARNVVLNVKQNTADNDLGKLMQENENLKLEIAELRSLLQISNNNSAGGIASMNNKTSMCVENDDLYYELVAENNILNEQVEHLKRLQLEDNIRRSQHCNEELGKLNDLLDGLDLDPGTRKKSKEIFGIMEIELREYNSRFNETESYVAHLENRIRVSEIELARYRQLQQQEQLDSSSTVLNTVATLNISALKRADHAKDELLEELQEEIAELKQTMRRKDAMIRALQKVGVADGP</sequence>
<evidence type="ECO:0000256" key="6">
    <source>
        <dbReference type="PROSITE-ProRule" id="PRU00283"/>
    </source>
</evidence>
<feature type="compositionally biased region" description="Low complexity" evidence="9">
    <location>
        <begin position="50"/>
        <end position="62"/>
    </location>
</feature>
<evidence type="ECO:0000256" key="9">
    <source>
        <dbReference type="SAM" id="MobiDB-lite"/>
    </source>
</evidence>
<feature type="compositionally biased region" description="Polar residues" evidence="9">
    <location>
        <begin position="1"/>
        <end position="37"/>
    </location>
</feature>
<name>A0A1E3NPR6_9ASCO</name>
<feature type="compositionally biased region" description="Low complexity" evidence="9">
    <location>
        <begin position="106"/>
        <end position="136"/>
    </location>
</feature>
<dbReference type="GO" id="GO:0005524">
    <property type="term" value="F:ATP binding"/>
    <property type="evidence" value="ECO:0007669"/>
    <property type="project" value="UniProtKB-UniRule"/>
</dbReference>
<evidence type="ECO:0000313" key="11">
    <source>
        <dbReference type="EMBL" id="ODQ47708.1"/>
    </source>
</evidence>
<dbReference type="PANTHER" id="PTHR47968">
    <property type="entry name" value="CENTROMERE PROTEIN E"/>
    <property type="match status" value="1"/>
</dbReference>
<evidence type="ECO:0000256" key="5">
    <source>
        <dbReference type="ARBA" id="ARBA00023175"/>
    </source>
</evidence>
<feature type="region of interest" description="Disordered" evidence="9">
    <location>
        <begin position="1"/>
        <end position="158"/>
    </location>
</feature>
<evidence type="ECO:0000259" key="10">
    <source>
        <dbReference type="PROSITE" id="PS50067"/>
    </source>
</evidence>
<dbReference type="InterPro" id="IPR036961">
    <property type="entry name" value="Kinesin_motor_dom_sf"/>
</dbReference>
<evidence type="ECO:0000256" key="7">
    <source>
        <dbReference type="RuleBase" id="RU000394"/>
    </source>
</evidence>
<dbReference type="InterPro" id="IPR001752">
    <property type="entry name" value="Kinesin_motor_dom"/>
</dbReference>
<dbReference type="STRING" id="763406.A0A1E3NPR6"/>
<keyword evidence="4 8" id="KW-0175">Coiled coil</keyword>